<dbReference type="Pfam" id="PF00550">
    <property type="entry name" value="PP-binding"/>
    <property type="match status" value="1"/>
</dbReference>
<dbReference type="Proteomes" id="UP001501585">
    <property type="component" value="Unassembled WGS sequence"/>
</dbReference>
<evidence type="ECO:0000313" key="9">
    <source>
        <dbReference type="EMBL" id="GAA2017328.1"/>
    </source>
</evidence>
<dbReference type="InterPro" id="IPR036736">
    <property type="entry name" value="ACP-like_sf"/>
</dbReference>
<evidence type="ECO:0000256" key="7">
    <source>
        <dbReference type="SAM" id="MobiDB-lite"/>
    </source>
</evidence>
<dbReference type="InterPro" id="IPR045851">
    <property type="entry name" value="AMP-bd_C_sf"/>
</dbReference>
<organism evidence="9 10">
    <name type="scientific">Nocardiopsis rhodophaea</name>
    <dbReference type="NCBI Taxonomy" id="280238"/>
    <lineage>
        <taxon>Bacteria</taxon>
        <taxon>Bacillati</taxon>
        <taxon>Actinomycetota</taxon>
        <taxon>Actinomycetes</taxon>
        <taxon>Streptosporangiales</taxon>
        <taxon>Nocardiopsidaceae</taxon>
        <taxon>Nocardiopsis</taxon>
    </lineage>
</organism>
<dbReference type="Gene3D" id="3.40.50.12780">
    <property type="entry name" value="N-terminal domain of ligase-like"/>
    <property type="match status" value="1"/>
</dbReference>
<dbReference type="Pfam" id="PF23024">
    <property type="entry name" value="AMP-dom_DIP2-like"/>
    <property type="match status" value="1"/>
</dbReference>
<name>A0ABP5F696_9ACTN</name>
<dbReference type="InterPro" id="IPR042099">
    <property type="entry name" value="ANL_N_sf"/>
</dbReference>
<dbReference type="PROSITE" id="PS00455">
    <property type="entry name" value="AMP_BINDING"/>
    <property type="match status" value="1"/>
</dbReference>
<reference evidence="10" key="1">
    <citation type="journal article" date="2019" name="Int. J. Syst. Evol. Microbiol.">
        <title>The Global Catalogue of Microorganisms (GCM) 10K type strain sequencing project: providing services to taxonomists for standard genome sequencing and annotation.</title>
        <authorList>
            <consortium name="The Broad Institute Genomics Platform"/>
            <consortium name="The Broad Institute Genome Sequencing Center for Infectious Disease"/>
            <person name="Wu L."/>
            <person name="Ma J."/>
        </authorList>
    </citation>
    <scope>NUCLEOTIDE SEQUENCE [LARGE SCALE GENOMIC DNA]</scope>
    <source>
        <strain evidence="10">JCM 15313</strain>
    </source>
</reference>
<keyword evidence="5" id="KW-0276">Fatty acid metabolism</keyword>
<dbReference type="CDD" id="cd05931">
    <property type="entry name" value="FAAL"/>
    <property type="match status" value="1"/>
</dbReference>
<dbReference type="EMBL" id="BAAAPC010000037">
    <property type="protein sequence ID" value="GAA2017328.1"/>
    <property type="molecule type" value="Genomic_DNA"/>
</dbReference>
<proteinExistence type="inferred from homology"/>
<evidence type="ECO:0000256" key="3">
    <source>
        <dbReference type="ARBA" id="ARBA00022553"/>
    </source>
</evidence>
<dbReference type="SUPFAM" id="SSF56801">
    <property type="entry name" value="Acetyl-CoA synthetase-like"/>
    <property type="match status" value="1"/>
</dbReference>
<dbReference type="InterPro" id="IPR040097">
    <property type="entry name" value="FAAL/FAAC"/>
</dbReference>
<comment type="caution">
    <text evidence="9">The sequence shown here is derived from an EMBL/GenBank/DDBJ whole genome shotgun (WGS) entry which is preliminary data.</text>
</comment>
<keyword evidence="10" id="KW-1185">Reference proteome</keyword>
<evidence type="ECO:0000256" key="1">
    <source>
        <dbReference type="ARBA" id="ARBA00006432"/>
    </source>
</evidence>
<dbReference type="InterPro" id="IPR009081">
    <property type="entry name" value="PP-bd_ACP"/>
</dbReference>
<accession>A0ABP5F696</accession>
<sequence>MSDLSALGGSETVIAAVRAHARNRPETTAFTFLKEGEAELAVYDFATLDLKARSVAARLQRANAAGERVLLTTDPGPAYVAAFLGCSYAGATAVPCYPPRRNGRSRELGAIAADCDAAVALAAGGTATTVAERLTETAETRSIPVLDTDDIDDAIAATWTEPRLEGDDIAFLQYTSGSTGAPKGVMVRHRDIVRHVSHMYRRFELRPDSTVVSWLPPFHDMGLIAFILMPAVMGYHSVLMPPGDFVIRPARWLEAISRYRGEMVAAPNFAYDLCHDRVSDDELAALDLSSWRHACNGAEPVRAETIERFTDRFTPCGFRPETFRPCYGMAEATLAVTIPRAGARPTVIERTWDSAEPYIQGTRLVGCGVPLDGHAIAIVDPDTGERLPDGSPGEIWVTGPSVPDGYWNREEESLRTFRAALPGDEARYLRTGDMGLVHDGGLHVAGRYRDLVIVRGRNYAPSDIEDVVGTAHPRNRRGGTAVFSTSAAPSGTGGAGGERLVVVQEVRTRREEEFAAVVAAVRSRVLEEFDIAVDDVVLIRPTGLPKTTSGKIQRGACRARYLAAHLEALHTWHAEAPPVNSGVPVDTAAVRPGTVQAMEALISENIGRVLGLDPDLVERDQPFGAQGLDSVRGAEFTGNLSVLLGVSVPAAALYDHPSIRELARHLATEQCARDATGEQR</sequence>
<dbReference type="RefSeq" id="WP_344165727.1">
    <property type="nucleotide sequence ID" value="NZ_BAAAPC010000037.1"/>
</dbReference>
<comment type="similarity">
    <text evidence="1">Belongs to the ATP-dependent AMP-binding enzyme family.</text>
</comment>
<dbReference type="SUPFAM" id="SSF47336">
    <property type="entry name" value="ACP-like"/>
    <property type="match status" value="1"/>
</dbReference>
<evidence type="ECO:0000256" key="2">
    <source>
        <dbReference type="ARBA" id="ARBA00022450"/>
    </source>
</evidence>
<evidence type="ECO:0000256" key="4">
    <source>
        <dbReference type="ARBA" id="ARBA00022598"/>
    </source>
</evidence>
<evidence type="ECO:0000256" key="5">
    <source>
        <dbReference type="ARBA" id="ARBA00022832"/>
    </source>
</evidence>
<keyword evidence="4" id="KW-0436">Ligase</keyword>
<dbReference type="SMART" id="SM00823">
    <property type="entry name" value="PKS_PP"/>
    <property type="match status" value="1"/>
</dbReference>
<dbReference type="InterPro" id="IPR025110">
    <property type="entry name" value="AMP-bd_C"/>
</dbReference>
<keyword evidence="2" id="KW-0596">Phosphopantetheine</keyword>
<evidence type="ECO:0000259" key="8">
    <source>
        <dbReference type="PROSITE" id="PS50075"/>
    </source>
</evidence>
<dbReference type="PROSITE" id="PS50075">
    <property type="entry name" value="CARRIER"/>
    <property type="match status" value="1"/>
</dbReference>
<feature type="region of interest" description="Disordered" evidence="7">
    <location>
        <begin position="470"/>
        <end position="496"/>
    </location>
</feature>
<dbReference type="InterPro" id="IPR020845">
    <property type="entry name" value="AMP-binding_CS"/>
</dbReference>
<evidence type="ECO:0000313" key="10">
    <source>
        <dbReference type="Proteomes" id="UP001501585"/>
    </source>
</evidence>
<dbReference type="Gene3D" id="3.30.300.30">
    <property type="match status" value="1"/>
</dbReference>
<dbReference type="Pfam" id="PF00501">
    <property type="entry name" value="AMP-binding"/>
    <property type="match status" value="1"/>
</dbReference>
<dbReference type="SMART" id="SM01294">
    <property type="entry name" value="PKS_PP_betabranch"/>
    <property type="match status" value="1"/>
</dbReference>
<protein>
    <recommendedName>
        <fullName evidence="8">Carrier domain-containing protein</fullName>
    </recommendedName>
</protein>
<dbReference type="InterPro" id="IPR020806">
    <property type="entry name" value="PKS_PP-bd"/>
</dbReference>
<gene>
    <name evidence="9" type="ORF">GCM10009799_51690</name>
</gene>
<dbReference type="Gene3D" id="1.10.1200.10">
    <property type="entry name" value="ACP-like"/>
    <property type="match status" value="1"/>
</dbReference>
<keyword evidence="3" id="KW-0597">Phosphoprotein</keyword>
<evidence type="ECO:0000256" key="6">
    <source>
        <dbReference type="ARBA" id="ARBA00023098"/>
    </source>
</evidence>
<dbReference type="InterPro" id="IPR000873">
    <property type="entry name" value="AMP-dep_synth/lig_dom"/>
</dbReference>
<dbReference type="PANTHER" id="PTHR22754">
    <property type="entry name" value="DISCO-INTERACTING PROTEIN 2 DIP2 -RELATED"/>
    <property type="match status" value="1"/>
</dbReference>
<dbReference type="PANTHER" id="PTHR22754:SF32">
    <property type="entry name" value="DISCO-INTERACTING PROTEIN 2"/>
    <property type="match status" value="1"/>
</dbReference>
<keyword evidence="6" id="KW-0443">Lipid metabolism</keyword>
<feature type="domain" description="Carrier" evidence="8">
    <location>
        <begin position="596"/>
        <end position="670"/>
    </location>
</feature>